<sequence length="99" mass="10766">MGGHLDNELPTLAGAGEKYSPAAHHQREERDRRGGLLQRDTELISRGKEVASRNLARCHGGRGCFHGYPSDCCPDLGWKGAVRGWRCPDNHNSTGGGGW</sequence>
<dbReference type="EMBL" id="JAGKHQ010000019">
    <property type="protein sequence ID" value="KAG7483149.1"/>
    <property type="molecule type" value="Genomic_DNA"/>
</dbReference>
<dbReference type="Proteomes" id="UP000693946">
    <property type="component" value="Linkage Group LG7"/>
</dbReference>
<keyword evidence="3" id="KW-1185">Reference proteome</keyword>
<name>A0AAV6Q4S0_SOLSE</name>
<proteinExistence type="predicted"/>
<accession>A0AAV6Q4S0</accession>
<gene>
    <name evidence="2" type="ORF">JOB18_040767</name>
</gene>
<organism evidence="2 3">
    <name type="scientific">Solea senegalensis</name>
    <name type="common">Senegalese sole</name>
    <dbReference type="NCBI Taxonomy" id="28829"/>
    <lineage>
        <taxon>Eukaryota</taxon>
        <taxon>Metazoa</taxon>
        <taxon>Chordata</taxon>
        <taxon>Craniata</taxon>
        <taxon>Vertebrata</taxon>
        <taxon>Euteleostomi</taxon>
        <taxon>Actinopterygii</taxon>
        <taxon>Neopterygii</taxon>
        <taxon>Teleostei</taxon>
        <taxon>Neoteleostei</taxon>
        <taxon>Acanthomorphata</taxon>
        <taxon>Carangaria</taxon>
        <taxon>Pleuronectiformes</taxon>
        <taxon>Pleuronectoidei</taxon>
        <taxon>Soleidae</taxon>
        <taxon>Solea</taxon>
    </lineage>
</organism>
<dbReference type="AlphaFoldDB" id="A0AAV6Q4S0"/>
<evidence type="ECO:0000313" key="2">
    <source>
        <dbReference type="EMBL" id="KAG7483149.1"/>
    </source>
</evidence>
<feature type="compositionally biased region" description="Basic and acidic residues" evidence="1">
    <location>
        <begin position="25"/>
        <end position="39"/>
    </location>
</feature>
<reference evidence="2 3" key="1">
    <citation type="journal article" date="2021" name="Sci. Rep.">
        <title>Chromosome anchoring in Senegalese sole (Solea senegalensis) reveals sex-associated markers and genome rearrangements in flatfish.</title>
        <authorList>
            <person name="Guerrero-Cozar I."/>
            <person name="Gomez-Garrido J."/>
            <person name="Berbel C."/>
            <person name="Martinez-Blanch J.F."/>
            <person name="Alioto T."/>
            <person name="Claros M.G."/>
            <person name="Gagnaire P.A."/>
            <person name="Manchado M."/>
        </authorList>
    </citation>
    <scope>NUCLEOTIDE SEQUENCE [LARGE SCALE GENOMIC DNA]</scope>
    <source>
        <strain evidence="2">Sse05_10M</strain>
    </source>
</reference>
<protein>
    <submittedName>
        <fullName evidence="2">Uncharacterized protein</fullName>
    </submittedName>
</protein>
<feature type="region of interest" description="Disordered" evidence="1">
    <location>
        <begin position="1"/>
        <end position="39"/>
    </location>
</feature>
<evidence type="ECO:0000313" key="3">
    <source>
        <dbReference type="Proteomes" id="UP000693946"/>
    </source>
</evidence>
<comment type="caution">
    <text evidence="2">The sequence shown here is derived from an EMBL/GenBank/DDBJ whole genome shotgun (WGS) entry which is preliminary data.</text>
</comment>
<evidence type="ECO:0000256" key="1">
    <source>
        <dbReference type="SAM" id="MobiDB-lite"/>
    </source>
</evidence>